<dbReference type="CDD" id="cd05828">
    <property type="entry name" value="Sortase_D_1"/>
    <property type="match status" value="1"/>
</dbReference>
<protein>
    <recommendedName>
        <fullName evidence="5">Class D sortase</fullName>
    </recommendedName>
</protein>
<evidence type="ECO:0000313" key="4">
    <source>
        <dbReference type="Proteomes" id="UP000078447"/>
    </source>
</evidence>
<proteinExistence type="predicted"/>
<organism evidence="3 4">
    <name type="scientific">Exiguobacterium undae</name>
    <dbReference type="NCBI Taxonomy" id="169177"/>
    <lineage>
        <taxon>Bacteria</taxon>
        <taxon>Bacillati</taxon>
        <taxon>Bacillota</taxon>
        <taxon>Bacilli</taxon>
        <taxon>Bacillales</taxon>
        <taxon>Bacillales Family XII. Incertae Sedis</taxon>
        <taxon>Exiguobacterium</taxon>
    </lineage>
</organism>
<feature type="compositionally biased region" description="Polar residues" evidence="2">
    <location>
        <begin position="46"/>
        <end position="55"/>
    </location>
</feature>
<dbReference type="SUPFAM" id="SSF63817">
    <property type="entry name" value="Sortase"/>
    <property type="match status" value="1"/>
</dbReference>
<dbReference type="InterPro" id="IPR005754">
    <property type="entry name" value="Sortase"/>
</dbReference>
<dbReference type="Gene3D" id="2.40.260.10">
    <property type="entry name" value="Sortase"/>
    <property type="match status" value="1"/>
</dbReference>
<dbReference type="InterPro" id="IPR023365">
    <property type="entry name" value="Sortase_dom-sf"/>
</dbReference>
<sequence length="209" mass="23307">MIRKGSTILLLIGLVLLGYVGYQKLTVQQTLSVELEKAKEVVVQAEGQSTKTADQSGKKEPMDRKADREPDMTFANGETLGFLSIRSLDMELPLLEGVDEVTLAKGVGHHPETAFPGQEDRIFIAGHNDTTFSKISQLQEGDEVELFLADGSYRYVMRSSEIVDYTDTRVLQSTGKESLVISTCYPFYNVTDSTERYLIYLEPVKEEAP</sequence>
<accession>A0ABX2V512</accession>
<gene>
    <name evidence="3" type="ORF">A3783_14320</name>
</gene>
<feature type="compositionally biased region" description="Basic and acidic residues" evidence="2">
    <location>
        <begin position="56"/>
        <end position="70"/>
    </location>
</feature>
<comment type="caution">
    <text evidence="3">The sequence shown here is derived from an EMBL/GenBank/DDBJ whole genome shotgun (WGS) entry which is preliminary data.</text>
</comment>
<dbReference type="InterPro" id="IPR041999">
    <property type="entry name" value="Sortase_D_1"/>
</dbReference>
<keyword evidence="4" id="KW-1185">Reference proteome</keyword>
<keyword evidence="1" id="KW-0378">Hydrolase</keyword>
<dbReference type="NCBIfam" id="TIGR01076">
    <property type="entry name" value="sortase_fam"/>
    <property type="match status" value="1"/>
</dbReference>
<dbReference type="Proteomes" id="UP000078447">
    <property type="component" value="Unassembled WGS sequence"/>
</dbReference>
<feature type="region of interest" description="Disordered" evidence="2">
    <location>
        <begin position="44"/>
        <end position="70"/>
    </location>
</feature>
<evidence type="ECO:0000256" key="2">
    <source>
        <dbReference type="SAM" id="MobiDB-lite"/>
    </source>
</evidence>
<reference evidence="3 4" key="1">
    <citation type="submission" date="2016-03" db="EMBL/GenBank/DDBJ databases">
        <authorList>
            <person name="Cho S.-Y."/>
            <person name="Lim S."/>
            <person name="Kim H."/>
            <person name="Soh E.H."/>
            <person name="Moon J.S."/>
        </authorList>
    </citation>
    <scope>NUCLEOTIDE SEQUENCE [LARGE SCALE GENOMIC DNA]</scope>
    <source>
        <strain evidence="3 4">KCTC 3810</strain>
    </source>
</reference>
<evidence type="ECO:0000256" key="1">
    <source>
        <dbReference type="ARBA" id="ARBA00022801"/>
    </source>
</evidence>
<evidence type="ECO:0000313" key="3">
    <source>
        <dbReference type="EMBL" id="OAN10165.1"/>
    </source>
</evidence>
<evidence type="ECO:0008006" key="5">
    <source>
        <dbReference type="Google" id="ProtNLM"/>
    </source>
</evidence>
<dbReference type="RefSeq" id="WP_028105591.1">
    <property type="nucleotide sequence ID" value="NZ_LVVL01000018.1"/>
</dbReference>
<name>A0ABX2V512_9BACL</name>
<dbReference type="Pfam" id="PF04203">
    <property type="entry name" value="Sortase"/>
    <property type="match status" value="1"/>
</dbReference>
<dbReference type="EMBL" id="LVVL01000018">
    <property type="protein sequence ID" value="OAN10165.1"/>
    <property type="molecule type" value="Genomic_DNA"/>
</dbReference>